<name>A0AA86SIK8_9FABA</name>
<reference evidence="2" key="1">
    <citation type="submission" date="2023-10" db="EMBL/GenBank/DDBJ databases">
        <authorList>
            <person name="Domelevo Entfellner J.-B."/>
        </authorList>
    </citation>
    <scope>NUCLEOTIDE SEQUENCE</scope>
</reference>
<dbReference type="Gramene" id="rna-AYBTSS11_LOCUS10287">
    <property type="protein sequence ID" value="CAJ1941477.1"/>
    <property type="gene ID" value="gene-AYBTSS11_LOCUS10287"/>
</dbReference>
<gene>
    <name evidence="2" type="ORF">AYBTSS11_LOCUS10287</name>
</gene>
<dbReference type="Proteomes" id="UP001189624">
    <property type="component" value="Chromosome 3"/>
</dbReference>
<proteinExistence type="predicted"/>
<evidence type="ECO:0000313" key="3">
    <source>
        <dbReference type="Proteomes" id="UP001189624"/>
    </source>
</evidence>
<evidence type="ECO:0000313" key="2">
    <source>
        <dbReference type="EMBL" id="CAJ1941477.1"/>
    </source>
</evidence>
<organism evidence="2 3">
    <name type="scientific">Sphenostylis stenocarpa</name>
    <dbReference type="NCBI Taxonomy" id="92480"/>
    <lineage>
        <taxon>Eukaryota</taxon>
        <taxon>Viridiplantae</taxon>
        <taxon>Streptophyta</taxon>
        <taxon>Embryophyta</taxon>
        <taxon>Tracheophyta</taxon>
        <taxon>Spermatophyta</taxon>
        <taxon>Magnoliopsida</taxon>
        <taxon>eudicotyledons</taxon>
        <taxon>Gunneridae</taxon>
        <taxon>Pentapetalae</taxon>
        <taxon>rosids</taxon>
        <taxon>fabids</taxon>
        <taxon>Fabales</taxon>
        <taxon>Fabaceae</taxon>
        <taxon>Papilionoideae</taxon>
        <taxon>50 kb inversion clade</taxon>
        <taxon>NPAAA clade</taxon>
        <taxon>indigoferoid/millettioid clade</taxon>
        <taxon>Phaseoleae</taxon>
        <taxon>Sphenostylis</taxon>
    </lineage>
</organism>
<dbReference type="EMBL" id="OY731400">
    <property type="protein sequence ID" value="CAJ1941477.1"/>
    <property type="molecule type" value="Genomic_DNA"/>
</dbReference>
<feature type="compositionally biased region" description="Basic and acidic residues" evidence="1">
    <location>
        <begin position="1"/>
        <end position="11"/>
    </location>
</feature>
<evidence type="ECO:0000256" key="1">
    <source>
        <dbReference type="SAM" id="MobiDB-lite"/>
    </source>
</evidence>
<sequence length="177" mass="20476">MEREEERERRRLRDRQRRQSMTKEQRERHLARRRRNYQLRRQRAANAQLLSLPLPQPTSSEALATTSAHPQWLTPFTPSHHTLFHPQHQTLQIHQGSSIQLEGFPRRLRLSNIKQLARNLGNSMSVPLDNQIVPAEFIPASSANHGNSGTTKPLRLNCVKRIARSLSFASETTTPQK</sequence>
<accession>A0AA86SIK8</accession>
<keyword evidence="3" id="KW-1185">Reference proteome</keyword>
<feature type="region of interest" description="Disordered" evidence="1">
    <location>
        <begin position="1"/>
        <end position="33"/>
    </location>
</feature>
<dbReference type="AlphaFoldDB" id="A0AA86SIK8"/>
<protein>
    <submittedName>
        <fullName evidence="2">Uncharacterized protein</fullName>
    </submittedName>
</protein>